<dbReference type="AlphaFoldDB" id="A0AAI9UZH4"/>
<evidence type="ECO:0000256" key="1">
    <source>
        <dbReference type="SAM" id="MobiDB-lite"/>
    </source>
</evidence>
<keyword evidence="3" id="KW-1185">Reference proteome</keyword>
<evidence type="ECO:0000313" key="3">
    <source>
        <dbReference type="Proteomes" id="UP001239795"/>
    </source>
</evidence>
<dbReference type="EMBL" id="MLGG01000004">
    <property type="protein sequence ID" value="KAK1465905.1"/>
    <property type="molecule type" value="Genomic_DNA"/>
</dbReference>
<feature type="compositionally biased region" description="Polar residues" evidence="1">
    <location>
        <begin position="41"/>
        <end position="58"/>
    </location>
</feature>
<gene>
    <name evidence="2" type="ORF">CMEL01_11897</name>
</gene>
<comment type="caution">
    <text evidence="2">The sequence shown here is derived from an EMBL/GenBank/DDBJ whole genome shotgun (WGS) entry which is preliminary data.</text>
</comment>
<proteinExistence type="predicted"/>
<organism evidence="2 3">
    <name type="scientific">Colletotrichum melonis</name>
    <dbReference type="NCBI Taxonomy" id="1209925"/>
    <lineage>
        <taxon>Eukaryota</taxon>
        <taxon>Fungi</taxon>
        <taxon>Dikarya</taxon>
        <taxon>Ascomycota</taxon>
        <taxon>Pezizomycotina</taxon>
        <taxon>Sordariomycetes</taxon>
        <taxon>Hypocreomycetidae</taxon>
        <taxon>Glomerellales</taxon>
        <taxon>Glomerellaceae</taxon>
        <taxon>Colletotrichum</taxon>
        <taxon>Colletotrichum acutatum species complex</taxon>
    </lineage>
</organism>
<dbReference type="Proteomes" id="UP001239795">
    <property type="component" value="Unassembled WGS sequence"/>
</dbReference>
<accession>A0AAI9UZH4</accession>
<reference evidence="2 3" key="1">
    <citation type="submission" date="2016-10" db="EMBL/GenBank/DDBJ databases">
        <title>The genome sequence of Colletotrichum fioriniae PJ7.</title>
        <authorList>
            <person name="Baroncelli R."/>
        </authorList>
    </citation>
    <scope>NUCLEOTIDE SEQUENCE [LARGE SCALE GENOMIC DNA]</scope>
    <source>
        <strain evidence="2">Col 31</strain>
    </source>
</reference>
<feature type="compositionally biased region" description="Polar residues" evidence="1">
    <location>
        <begin position="1"/>
        <end position="16"/>
    </location>
</feature>
<evidence type="ECO:0000313" key="2">
    <source>
        <dbReference type="EMBL" id="KAK1465905.1"/>
    </source>
</evidence>
<feature type="region of interest" description="Disordered" evidence="1">
    <location>
        <begin position="1"/>
        <end position="62"/>
    </location>
</feature>
<name>A0AAI9UZH4_9PEZI</name>
<sequence length="124" mass="13823">MLSRIQQDAEANTSTGPDPAERLRVSVRRQRQRETVTATASFPSNSSMPTTPAQQVSISAGRDTPRPWSCFLSFTASQKRTTRWFYQPGLVTQILGALMQALWGVISSACDRKHTRVPPQFAQQ</sequence>
<protein>
    <submittedName>
        <fullName evidence="2">Uncharacterized protein</fullName>
    </submittedName>
</protein>